<organism evidence="4 5">
    <name type="scientific">Trichuris muris</name>
    <name type="common">Mouse whipworm</name>
    <dbReference type="NCBI Taxonomy" id="70415"/>
    <lineage>
        <taxon>Eukaryota</taxon>
        <taxon>Metazoa</taxon>
        <taxon>Ecdysozoa</taxon>
        <taxon>Nematoda</taxon>
        <taxon>Enoplea</taxon>
        <taxon>Dorylaimia</taxon>
        <taxon>Trichinellida</taxon>
        <taxon>Trichuridae</taxon>
        <taxon>Trichuris</taxon>
    </lineage>
</organism>
<dbReference type="InterPro" id="IPR013103">
    <property type="entry name" value="RVT_2"/>
</dbReference>
<protein>
    <submittedName>
        <fullName evidence="5">Integrase catalytic domain-containing protein</fullName>
    </submittedName>
</protein>
<evidence type="ECO:0000256" key="1">
    <source>
        <dbReference type="ARBA" id="ARBA00022723"/>
    </source>
</evidence>
<evidence type="ECO:0000259" key="3">
    <source>
        <dbReference type="PROSITE" id="PS50994"/>
    </source>
</evidence>
<proteinExistence type="predicted"/>
<sequence>MGMTVDIQMPLHDRKEPKCETCIKGKMAAQPFPKSDTRTSRPMELVHSDLCGPMSVTTPSGHRYFLTLIDDHSRYTEVRLLKSKEEVFNVVKNYVAKMNTRFGRKPMVFRSDNGREYVTNALKGFFEEQGIEHQLTVPYTPQQNGVAERKNRSLIEMARCMLLDAGLSKRFWGEAIITAAYLQNRLPSRSVECTPYEHFYGSKPAVSHLRVFGSKAYSLIPKERRRKLSQSAMEGVLVGYGNTTKGYRLLDPKTARVWYSRSAHIVESPQQLSVLHERKRPDAPINRPLQHKMVNLDEWGSFKNDWADVPAEPSSERQELPRRSERLAAKEAEVTERWSNKDYVWKVIKDDTKEPMTWEEMLQLPIKEREKWMEAVNAELMSLEKHKVWEIADLPPGKRTISAKWVFKAKRDDQGNIHTYKARLVARGFSQIQGRDYDETFAPVVRHETVRILFAVAAMKNMHVRHVDVKTAYLNGKLDEELFLEPPPGFSQPTTDGKVLRLRRSLYGLKQSARVWNQVATDALQKLGFRPNRADPCLFSRNEKNNTMSYVLLYVDDLLIAGSSPELTCDVGKQLNSYFEIKDLGEVRQYLGMQVEREEDGSFLLYQAAKVRHLLKEHGLLDAKPVATPMEANFLSSTEEESPKLPDNAEYRKAIGSLLYLATATRPDISFAVGQLCRCMEHPTQRDWKAVKRVMRYLAGSPYRKLRFSANGSIKLSGFVDADWAGDHADRKSTSGYAFKVGTSTVAWSSRKQSFVALSSTEAEYVAASEACRDLLWIRQVLEDIGIKQVEPTIVYEDNQGCIKMAQSERHTRRTKHIDIRYHQLRELQESGIIALTYCPSNEMPADMLTKPLTKDKFVNCLQHLGLQ</sequence>
<dbReference type="Pfam" id="PF25597">
    <property type="entry name" value="SH3_retrovirus"/>
    <property type="match status" value="1"/>
</dbReference>
<dbReference type="Gene3D" id="3.30.420.10">
    <property type="entry name" value="Ribonuclease H-like superfamily/Ribonuclease H"/>
    <property type="match status" value="1"/>
</dbReference>
<accession>A0A5S6QN85</accession>
<dbReference type="InterPro" id="IPR036397">
    <property type="entry name" value="RNaseH_sf"/>
</dbReference>
<dbReference type="STRING" id="70415.A0A5S6QN85"/>
<dbReference type="CDD" id="cd09272">
    <property type="entry name" value="RNase_HI_RT_Ty1"/>
    <property type="match status" value="1"/>
</dbReference>
<reference evidence="5" key="1">
    <citation type="submission" date="2019-12" db="UniProtKB">
        <authorList>
            <consortium name="WormBaseParasite"/>
        </authorList>
    </citation>
    <scope>IDENTIFICATION</scope>
</reference>
<evidence type="ECO:0000313" key="4">
    <source>
        <dbReference type="Proteomes" id="UP000046395"/>
    </source>
</evidence>
<dbReference type="PANTHER" id="PTHR42648">
    <property type="entry name" value="TRANSPOSASE, PUTATIVE-RELATED"/>
    <property type="match status" value="1"/>
</dbReference>
<keyword evidence="2" id="KW-0378">Hydrolase</keyword>
<dbReference type="WBParaSite" id="TMUE_2000008327.1">
    <property type="protein sequence ID" value="TMUE_2000008327.1"/>
    <property type="gene ID" value="WBGene00300222"/>
</dbReference>
<dbReference type="Pfam" id="PF00665">
    <property type="entry name" value="rve"/>
    <property type="match status" value="1"/>
</dbReference>
<dbReference type="AlphaFoldDB" id="A0A5S6QN85"/>
<dbReference type="InterPro" id="IPR012337">
    <property type="entry name" value="RNaseH-like_sf"/>
</dbReference>
<keyword evidence="1" id="KW-0479">Metal-binding</keyword>
<feature type="domain" description="Integrase catalytic" evidence="3">
    <location>
        <begin position="38"/>
        <end position="203"/>
    </location>
</feature>
<dbReference type="SUPFAM" id="SSF53098">
    <property type="entry name" value="Ribonuclease H-like"/>
    <property type="match status" value="1"/>
</dbReference>
<dbReference type="InterPro" id="IPR001584">
    <property type="entry name" value="Integrase_cat-core"/>
</dbReference>
<dbReference type="SUPFAM" id="SSF56672">
    <property type="entry name" value="DNA/RNA polymerases"/>
    <property type="match status" value="1"/>
</dbReference>
<dbReference type="InterPro" id="IPR039537">
    <property type="entry name" value="Retrotran_Ty1/copia-like"/>
</dbReference>
<evidence type="ECO:0000256" key="2">
    <source>
        <dbReference type="ARBA" id="ARBA00022801"/>
    </source>
</evidence>
<dbReference type="GO" id="GO:0003676">
    <property type="term" value="F:nucleic acid binding"/>
    <property type="evidence" value="ECO:0007669"/>
    <property type="project" value="InterPro"/>
</dbReference>
<dbReference type="InterPro" id="IPR043502">
    <property type="entry name" value="DNA/RNA_pol_sf"/>
</dbReference>
<dbReference type="GO" id="GO:0042575">
    <property type="term" value="C:DNA polymerase complex"/>
    <property type="evidence" value="ECO:0007669"/>
    <property type="project" value="UniProtKB-ARBA"/>
</dbReference>
<dbReference type="GO" id="GO:0046872">
    <property type="term" value="F:metal ion binding"/>
    <property type="evidence" value="ECO:0007669"/>
    <property type="project" value="UniProtKB-KW"/>
</dbReference>
<dbReference type="GO" id="GO:0016787">
    <property type="term" value="F:hydrolase activity"/>
    <property type="evidence" value="ECO:0007669"/>
    <property type="project" value="UniProtKB-KW"/>
</dbReference>
<dbReference type="InterPro" id="IPR057670">
    <property type="entry name" value="SH3_retrovirus"/>
</dbReference>
<dbReference type="PROSITE" id="PS50994">
    <property type="entry name" value="INTEGRASE"/>
    <property type="match status" value="1"/>
</dbReference>
<dbReference type="Proteomes" id="UP000046395">
    <property type="component" value="Unassembled WGS sequence"/>
</dbReference>
<evidence type="ECO:0000313" key="5">
    <source>
        <dbReference type="WBParaSite" id="TMUE_2000008327.1"/>
    </source>
</evidence>
<keyword evidence="4" id="KW-1185">Reference proteome</keyword>
<name>A0A5S6QN85_TRIMR</name>
<dbReference type="GO" id="GO:0015074">
    <property type="term" value="P:DNA integration"/>
    <property type="evidence" value="ECO:0007669"/>
    <property type="project" value="InterPro"/>
</dbReference>
<dbReference type="PANTHER" id="PTHR42648:SF28">
    <property type="entry name" value="TRANSPOSON-ENCODED PROTEIN WITH RIBONUCLEASE H-LIKE AND RETROVIRUS ZINC FINGER-LIKE DOMAINS"/>
    <property type="match status" value="1"/>
</dbReference>
<dbReference type="Pfam" id="PF07727">
    <property type="entry name" value="RVT_2"/>
    <property type="match status" value="1"/>
</dbReference>